<proteinExistence type="predicted"/>
<evidence type="ECO:0000256" key="1">
    <source>
        <dbReference type="SAM" id="MobiDB-lite"/>
    </source>
</evidence>
<name>A0ABW2VGK5_9ACTN</name>
<dbReference type="EMBL" id="JBHTEC010000001">
    <property type="protein sequence ID" value="MFD0283618.1"/>
    <property type="molecule type" value="Genomic_DNA"/>
</dbReference>
<dbReference type="RefSeq" id="WP_381260313.1">
    <property type="nucleotide sequence ID" value="NZ_JBHTBI010000041.1"/>
</dbReference>
<evidence type="ECO:0000313" key="2">
    <source>
        <dbReference type="EMBL" id="MFD0283618.1"/>
    </source>
</evidence>
<dbReference type="Proteomes" id="UP001596957">
    <property type="component" value="Unassembled WGS sequence"/>
</dbReference>
<dbReference type="Pfam" id="PF01816">
    <property type="entry name" value="LRV"/>
    <property type="match status" value="1"/>
</dbReference>
<protein>
    <recommendedName>
        <fullName evidence="4">Leucine rich repeat variant</fullName>
    </recommendedName>
</protein>
<dbReference type="InterPro" id="IPR004830">
    <property type="entry name" value="LRR_variant"/>
</dbReference>
<accession>A0ABW2VGK5</accession>
<feature type="region of interest" description="Disordered" evidence="1">
    <location>
        <begin position="137"/>
        <end position="180"/>
    </location>
</feature>
<feature type="compositionally biased region" description="Basic and acidic residues" evidence="1">
    <location>
        <begin position="143"/>
        <end position="153"/>
    </location>
</feature>
<evidence type="ECO:0000313" key="3">
    <source>
        <dbReference type="Proteomes" id="UP001596957"/>
    </source>
</evidence>
<organism evidence="2 3">
    <name type="scientific">Streptomyces lutosisoli</name>
    <dbReference type="NCBI Taxonomy" id="2665721"/>
    <lineage>
        <taxon>Bacteria</taxon>
        <taxon>Bacillati</taxon>
        <taxon>Actinomycetota</taxon>
        <taxon>Actinomycetes</taxon>
        <taxon>Kitasatosporales</taxon>
        <taxon>Streptomycetaceae</taxon>
        <taxon>Streptomyces</taxon>
    </lineage>
</organism>
<dbReference type="InterPro" id="IPR016024">
    <property type="entry name" value="ARM-type_fold"/>
</dbReference>
<gene>
    <name evidence="2" type="ORF">ACFQZP_18405</name>
</gene>
<sequence>MADRFPEITSVEEFIRLRESADPAEYNRSAWATLPLPVWWELVRDHPGMRFWAAHNRTAPPEILAELIKDSDWRVRDRVAGKRNCPPELLEQLADDPHDAVRRIVAGHPHSPRSTVARLVDDPWPVIAREARARLANWPSTKANERGTADHDCSAAAQQHPVRSEPEPRAPAGDGHEVVQ</sequence>
<evidence type="ECO:0008006" key="4">
    <source>
        <dbReference type="Google" id="ProtNLM"/>
    </source>
</evidence>
<keyword evidence="3" id="KW-1185">Reference proteome</keyword>
<reference evidence="3" key="1">
    <citation type="journal article" date="2019" name="Int. J. Syst. Evol. Microbiol.">
        <title>The Global Catalogue of Microorganisms (GCM) 10K type strain sequencing project: providing services to taxonomists for standard genome sequencing and annotation.</title>
        <authorList>
            <consortium name="The Broad Institute Genomics Platform"/>
            <consortium name="The Broad Institute Genome Sequencing Center for Infectious Disease"/>
            <person name="Wu L."/>
            <person name="Ma J."/>
        </authorList>
    </citation>
    <scope>NUCLEOTIDE SEQUENCE [LARGE SCALE GENOMIC DNA]</scope>
    <source>
        <strain evidence="3">CGMCC 4.7198</strain>
    </source>
</reference>
<feature type="compositionally biased region" description="Basic and acidic residues" evidence="1">
    <location>
        <begin position="162"/>
        <end position="180"/>
    </location>
</feature>
<dbReference type="SUPFAM" id="SSF48371">
    <property type="entry name" value="ARM repeat"/>
    <property type="match status" value="1"/>
</dbReference>
<dbReference type="Gene3D" id="1.25.10.10">
    <property type="entry name" value="Leucine-rich Repeat Variant"/>
    <property type="match status" value="1"/>
</dbReference>
<comment type="caution">
    <text evidence="2">The sequence shown here is derived from an EMBL/GenBank/DDBJ whole genome shotgun (WGS) entry which is preliminary data.</text>
</comment>
<dbReference type="InterPro" id="IPR011989">
    <property type="entry name" value="ARM-like"/>
</dbReference>